<reference evidence="1 2" key="1">
    <citation type="submission" date="2015-12" db="EMBL/GenBank/DDBJ databases">
        <authorList>
            <person name="Lauer A."/>
            <person name="Humrighouse B."/>
            <person name="Loparev V."/>
            <person name="Shewmaker P.L."/>
            <person name="Whitney A.M."/>
            <person name="McLaughlin R.W."/>
        </authorList>
    </citation>
    <scope>NUCLEOTIDE SEQUENCE [LARGE SCALE GENOMIC DNA]</scope>
    <source>
        <strain evidence="1 2">LMG 23085</strain>
    </source>
</reference>
<protein>
    <submittedName>
        <fullName evidence="1">Uncharacterized protein</fullName>
    </submittedName>
</protein>
<evidence type="ECO:0000313" key="2">
    <source>
        <dbReference type="Proteomes" id="UP000065511"/>
    </source>
</evidence>
<name>A0ABM5WDL0_9ENTE</name>
<gene>
    <name evidence="1" type="ORF">ATZ33_17405</name>
</gene>
<keyword evidence="2" id="KW-1185">Reference proteome</keyword>
<dbReference type="EMBL" id="CP013614">
    <property type="protein sequence ID" value="ALS03372.1"/>
    <property type="molecule type" value="Genomic_DNA"/>
</dbReference>
<dbReference type="Proteomes" id="UP000065511">
    <property type="component" value="Chromosome"/>
</dbReference>
<accession>A0ABM5WDL0</accession>
<evidence type="ECO:0000313" key="1">
    <source>
        <dbReference type="EMBL" id="ALS03372.1"/>
    </source>
</evidence>
<proteinExistence type="predicted"/>
<organism evidence="1 2">
    <name type="scientific">Enterococcus silesiacus</name>
    <dbReference type="NCBI Taxonomy" id="332949"/>
    <lineage>
        <taxon>Bacteria</taxon>
        <taxon>Bacillati</taxon>
        <taxon>Bacillota</taxon>
        <taxon>Bacilli</taxon>
        <taxon>Lactobacillales</taxon>
        <taxon>Enterococcaceae</taxon>
        <taxon>Enterococcus</taxon>
    </lineage>
</organism>
<sequence>MKDELPNIDLEYELEKALERAESVEEYKKIIRVALGQWLQNLKSGQIKLNSVGDLKVLIEADLMLKEIEK</sequence>